<dbReference type="Proteomes" id="UP001620626">
    <property type="component" value="Unassembled WGS sequence"/>
</dbReference>
<protein>
    <submittedName>
        <fullName evidence="2">Uncharacterized protein</fullName>
    </submittedName>
</protein>
<dbReference type="PANTHER" id="PTHR21523">
    <property type="match status" value="1"/>
</dbReference>
<accession>A0ABD2KXW6</accession>
<organism evidence="2 3">
    <name type="scientific">Heterodera trifolii</name>
    <dbReference type="NCBI Taxonomy" id="157864"/>
    <lineage>
        <taxon>Eukaryota</taxon>
        <taxon>Metazoa</taxon>
        <taxon>Ecdysozoa</taxon>
        <taxon>Nematoda</taxon>
        <taxon>Chromadorea</taxon>
        <taxon>Rhabditida</taxon>
        <taxon>Tylenchina</taxon>
        <taxon>Tylenchomorpha</taxon>
        <taxon>Tylenchoidea</taxon>
        <taxon>Heteroderidae</taxon>
        <taxon>Heteroderinae</taxon>
        <taxon>Heterodera</taxon>
    </lineage>
</organism>
<evidence type="ECO:0000313" key="3">
    <source>
        <dbReference type="Proteomes" id="UP001620626"/>
    </source>
</evidence>
<name>A0ABD2KXW6_9BILA</name>
<dbReference type="PANTHER" id="PTHR21523:SF38">
    <property type="entry name" value="MLT-TEN (MLT-10) RELATED"/>
    <property type="match status" value="1"/>
</dbReference>
<proteinExistence type="predicted"/>
<dbReference type="EMBL" id="JBICBT010000605">
    <property type="protein sequence ID" value="KAL3107783.1"/>
    <property type="molecule type" value="Genomic_DNA"/>
</dbReference>
<evidence type="ECO:0000256" key="1">
    <source>
        <dbReference type="SAM" id="MobiDB-lite"/>
    </source>
</evidence>
<evidence type="ECO:0000313" key="2">
    <source>
        <dbReference type="EMBL" id="KAL3107783.1"/>
    </source>
</evidence>
<gene>
    <name evidence="2" type="ORF">niasHT_017015</name>
</gene>
<feature type="region of interest" description="Disordered" evidence="1">
    <location>
        <begin position="175"/>
        <end position="196"/>
    </location>
</feature>
<dbReference type="AlphaFoldDB" id="A0ABD2KXW6"/>
<comment type="caution">
    <text evidence="2">The sequence shown here is derived from an EMBL/GenBank/DDBJ whole genome shotgun (WGS) entry which is preliminary data.</text>
</comment>
<keyword evidence="3" id="KW-1185">Reference proteome</keyword>
<feature type="compositionally biased region" description="Gly residues" evidence="1">
    <location>
        <begin position="183"/>
        <end position="193"/>
    </location>
</feature>
<reference evidence="2 3" key="1">
    <citation type="submission" date="2024-10" db="EMBL/GenBank/DDBJ databases">
        <authorList>
            <person name="Kim D."/>
        </authorList>
    </citation>
    <scope>NUCLEOTIDE SEQUENCE [LARGE SCALE GENOMIC DNA]</scope>
    <source>
        <strain evidence="2">BH-2024</strain>
    </source>
</reference>
<sequence>MCSGSDRSLSECLCFRTYFPGGFISPSFISSGVSVCDSLPRGAIRPRPLSVCILFGYPFPESSHTVYTQPEAMFTEILTPRALEPRILSPEIGMIKVLSPEFLSPRIISPEQFAILVLSPAILSPEILSRQKMVVEEVAKLTKKKMKDISTKQGHEEGITSKTGMDKANKMGMAMGQHQRNGDGQGQQNGNGQGNHQKIGIVERNQQHGTVDNIL</sequence>